<reference evidence="2" key="1">
    <citation type="submission" date="2020-04" db="EMBL/GenBank/DDBJ databases">
        <authorList>
            <person name="Chiriac C."/>
            <person name="Salcher M."/>
            <person name="Ghai R."/>
            <person name="Kavagutti S V."/>
        </authorList>
    </citation>
    <scope>NUCLEOTIDE SEQUENCE</scope>
</reference>
<sequence>MYPEMRNMQMEQTQMQLRRQPAPAADSASWSHKEFISAWRASEQIETVEAVRITMPRSDFEAFMSIYTAHYHAANKNAAVAQAWHQYKMLVALTST</sequence>
<accession>A0A6J5N671</accession>
<dbReference type="EMBL" id="LR796620">
    <property type="protein sequence ID" value="CAB4154403.1"/>
    <property type="molecule type" value="Genomic_DNA"/>
</dbReference>
<name>A0A6J5N671_9CAUD</name>
<gene>
    <name evidence="2" type="ORF">UFOVP642_1</name>
</gene>
<organism evidence="2">
    <name type="scientific">uncultured Caudovirales phage</name>
    <dbReference type="NCBI Taxonomy" id="2100421"/>
    <lineage>
        <taxon>Viruses</taxon>
        <taxon>Duplodnaviria</taxon>
        <taxon>Heunggongvirae</taxon>
        <taxon>Uroviricota</taxon>
        <taxon>Caudoviricetes</taxon>
        <taxon>Peduoviridae</taxon>
        <taxon>Maltschvirus</taxon>
        <taxon>Maltschvirus maltsch</taxon>
    </lineage>
</organism>
<protein>
    <submittedName>
        <fullName evidence="2">Uncharacterized protein</fullName>
    </submittedName>
</protein>
<evidence type="ECO:0000256" key="1">
    <source>
        <dbReference type="SAM" id="MobiDB-lite"/>
    </source>
</evidence>
<proteinExistence type="predicted"/>
<feature type="region of interest" description="Disordered" evidence="1">
    <location>
        <begin position="1"/>
        <end position="23"/>
    </location>
</feature>
<evidence type="ECO:0000313" key="2">
    <source>
        <dbReference type="EMBL" id="CAB4154403.1"/>
    </source>
</evidence>